<gene>
    <name evidence="1" type="ORF">LSAT_V11C100026670</name>
</gene>
<dbReference type="Proteomes" id="UP000235145">
    <property type="component" value="Unassembled WGS sequence"/>
</dbReference>
<comment type="caution">
    <text evidence="1">The sequence shown here is derived from an EMBL/GenBank/DDBJ whole genome shotgun (WGS) entry which is preliminary data.</text>
</comment>
<dbReference type="AlphaFoldDB" id="A0A9R1XTU2"/>
<reference evidence="1 2" key="1">
    <citation type="journal article" date="2017" name="Nat. Commun.">
        <title>Genome assembly with in vitro proximity ligation data and whole-genome triplication in lettuce.</title>
        <authorList>
            <person name="Reyes-Chin-Wo S."/>
            <person name="Wang Z."/>
            <person name="Yang X."/>
            <person name="Kozik A."/>
            <person name="Arikit S."/>
            <person name="Song C."/>
            <person name="Xia L."/>
            <person name="Froenicke L."/>
            <person name="Lavelle D.O."/>
            <person name="Truco M.J."/>
            <person name="Xia R."/>
            <person name="Zhu S."/>
            <person name="Xu C."/>
            <person name="Xu H."/>
            <person name="Xu X."/>
            <person name="Cox K."/>
            <person name="Korf I."/>
            <person name="Meyers B.C."/>
            <person name="Michelmore R.W."/>
        </authorList>
    </citation>
    <scope>NUCLEOTIDE SEQUENCE [LARGE SCALE GENOMIC DNA]</scope>
    <source>
        <strain evidence="2">cv. Salinas</strain>
        <tissue evidence="1">Seedlings</tissue>
    </source>
</reference>
<dbReference type="EMBL" id="NBSK02000001">
    <property type="protein sequence ID" value="KAJ0225354.1"/>
    <property type="molecule type" value="Genomic_DNA"/>
</dbReference>
<evidence type="ECO:0000313" key="1">
    <source>
        <dbReference type="EMBL" id="KAJ0225354.1"/>
    </source>
</evidence>
<name>A0A9R1XTU2_LACSA</name>
<organism evidence="1 2">
    <name type="scientific">Lactuca sativa</name>
    <name type="common">Garden lettuce</name>
    <dbReference type="NCBI Taxonomy" id="4236"/>
    <lineage>
        <taxon>Eukaryota</taxon>
        <taxon>Viridiplantae</taxon>
        <taxon>Streptophyta</taxon>
        <taxon>Embryophyta</taxon>
        <taxon>Tracheophyta</taxon>
        <taxon>Spermatophyta</taxon>
        <taxon>Magnoliopsida</taxon>
        <taxon>eudicotyledons</taxon>
        <taxon>Gunneridae</taxon>
        <taxon>Pentapetalae</taxon>
        <taxon>asterids</taxon>
        <taxon>campanulids</taxon>
        <taxon>Asterales</taxon>
        <taxon>Asteraceae</taxon>
        <taxon>Cichorioideae</taxon>
        <taxon>Cichorieae</taxon>
        <taxon>Lactucinae</taxon>
        <taxon>Lactuca</taxon>
    </lineage>
</organism>
<keyword evidence="2" id="KW-1185">Reference proteome</keyword>
<sequence>MFVIAERKKYVTAMLRRSSIGGSTNPMLFRYEVTDQMKNWHSKLGKSLLHCMGVIILHNGKISMNICRGCVSCHFQKNTKKRMKSWPFCHR</sequence>
<proteinExistence type="predicted"/>
<accession>A0A9R1XTU2</accession>
<protein>
    <submittedName>
        <fullName evidence="1">Uncharacterized protein</fullName>
    </submittedName>
</protein>
<evidence type="ECO:0000313" key="2">
    <source>
        <dbReference type="Proteomes" id="UP000235145"/>
    </source>
</evidence>